<sequence>MLSPQLLTTLTGLALVTANPISKRLVSPPVISQDFPDPSPFFDSGTWYAFASQSNFTRGGPKVQVASSPDFTTWTVREGYDALRALPPNTIDTNEVWAPDVTRLNDGSFLMYFGTTPASDRGKKCMYTARSTSLLGPYDPDPEPFDCSLSDGGSLDASGFVDEDGTRYVTWKLDANSLGNGGSCGNSVPPLVNTPIVIQQVGADGATKVGDRTVILNRDDVDGPTIEAPKIIKKEGFYILFFSNNCFNSPYYTQSYAYSRNVRGPYTKAARPLYTLGTQGLSGPGGGEATADGSRMVFHALREGGIRYMHTSNLEYNVGGFGEGSIEIIG</sequence>
<dbReference type="Gene3D" id="2.115.10.20">
    <property type="entry name" value="Glycosyl hydrolase domain, family 43"/>
    <property type="match status" value="1"/>
</dbReference>
<dbReference type="PANTHER" id="PTHR42812">
    <property type="entry name" value="BETA-XYLOSIDASE"/>
    <property type="match status" value="1"/>
</dbReference>
<dbReference type="PANTHER" id="PTHR42812:SF5">
    <property type="entry name" value="ENDO-ARABINASE"/>
    <property type="match status" value="1"/>
</dbReference>
<evidence type="ECO:0000256" key="2">
    <source>
        <dbReference type="ARBA" id="ARBA00022801"/>
    </source>
</evidence>
<dbReference type="InterPro" id="IPR023296">
    <property type="entry name" value="Glyco_hydro_beta-prop_sf"/>
</dbReference>
<dbReference type="InterPro" id="IPR006710">
    <property type="entry name" value="Glyco_hydro_43"/>
</dbReference>
<accession>A0A8K0PHW9</accession>
<evidence type="ECO:0000313" key="8">
    <source>
        <dbReference type="EMBL" id="KAG8626039.1"/>
    </source>
</evidence>
<evidence type="ECO:0000313" key="9">
    <source>
        <dbReference type="Proteomes" id="UP000809789"/>
    </source>
</evidence>
<proteinExistence type="inferred from homology"/>
<evidence type="ECO:0000256" key="5">
    <source>
        <dbReference type="PIRSR" id="PIRSR606710-2"/>
    </source>
</evidence>
<feature type="site" description="Important for catalytic activity, responsible for pKa modulation of the active site Glu and correct orientation of both the proton donor and substrate" evidence="5">
    <location>
        <position position="156"/>
    </location>
</feature>
<feature type="signal peptide" evidence="7">
    <location>
        <begin position="1"/>
        <end position="18"/>
    </location>
</feature>
<name>A0A8K0PHW9_9PEZI</name>
<organism evidence="8 9">
    <name type="scientific">Elsinoe batatas</name>
    <dbReference type="NCBI Taxonomy" id="2601811"/>
    <lineage>
        <taxon>Eukaryota</taxon>
        <taxon>Fungi</taxon>
        <taxon>Dikarya</taxon>
        <taxon>Ascomycota</taxon>
        <taxon>Pezizomycotina</taxon>
        <taxon>Dothideomycetes</taxon>
        <taxon>Dothideomycetidae</taxon>
        <taxon>Myriangiales</taxon>
        <taxon>Elsinoaceae</taxon>
        <taxon>Elsinoe</taxon>
    </lineage>
</organism>
<evidence type="ECO:0000256" key="7">
    <source>
        <dbReference type="SAM" id="SignalP"/>
    </source>
</evidence>
<reference evidence="8" key="1">
    <citation type="submission" date="2021-07" db="EMBL/GenBank/DDBJ databases">
        <title>Elsinoe batatas strain:CRI-CJ2 Genome sequencing and assembly.</title>
        <authorList>
            <person name="Huang L."/>
        </authorList>
    </citation>
    <scope>NUCLEOTIDE SEQUENCE</scope>
    <source>
        <strain evidence="8">CRI-CJ2</strain>
    </source>
</reference>
<feature type="active site" description="Proton acceptor" evidence="4">
    <location>
        <position position="37"/>
    </location>
</feature>
<keyword evidence="2 6" id="KW-0378">Hydrolase</keyword>
<comment type="caution">
    <text evidence="8">The sequence shown here is derived from an EMBL/GenBank/DDBJ whole genome shotgun (WGS) entry which is preliminary data.</text>
</comment>
<dbReference type="Proteomes" id="UP000809789">
    <property type="component" value="Unassembled WGS sequence"/>
</dbReference>
<keyword evidence="3 6" id="KW-0326">Glycosidase</keyword>
<feature type="chain" id="PRO_5035442681" description="Glycosyl hydrolase family 43 protein" evidence="7">
    <location>
        <begin position="19"/>
        <end position="330"/>
    </location>
</feature>
<dbReference type="InterPro" id="IPR051795">
    <property type="entry name" value="Glycosyl_Hydrlase_43"/>
</dbReference>
<dbReference type="Pfam" id="PF04616">
    <property type="entry name" value="Glyco_hydro_43"/>
    <property type="match status" value="1"/>
</dbReference>
<feature type="active site" description="Proton donor" evidence="4">
    <location>
        <position position="227"/>
    </location>
</feature>
<evidence type="ECO:0000256" key="1">
    <source>
        <dbReference type="ARBA" id="ARBA00009865"/>
    </source>
</evidence>
<evidence type="ECO:0000256" key="4">
    <source>
        <dbReference type="PIRSR" id="PIRSR606710-1"/>
    </source>
</evidence>
<evidence type="ECO:0000256" key="3">
    <source>
        <dbReference type="ARBA" id="ARBA00023295"/>
    </source>
</evidence>
<dbReference type="EMBL" id="JAESVG020000007">
    <property type="protein sequence ID" value="KAG8626039.1"/>
    <property type="molecule type" value="Genomic_DNA"/>
</dbReference>
<protein>
    <recommendedName>
        <fullName evidence="10">Glycosyl hydrolase family 43 protein</fullName>
    </recommendedName>
</protein>
<dbReference type="CDD" id="cd08999">
    <property type="entry name" value="GH43_ABN-like"/>
    <property type="match status" value="1"/>
</dbReference>
<dbReference type="SUPFAM" id="SSF75005">
    <property type="entry name" value="Arabinanase/levansucrase/invertase"/>
    <property type="match status" value="1"/>
</dbReference>
<dbReference type="AlphaFoldDB" id="A0A8K0PHW9"/>
<dbReference type="GO" id="GO:0005975">
    <property type="term" value="P:carbohydrate metabolic process"/>
    <property type="evidence" value="ECO:0007669"/>
    <property type="project" value="InterPro"/>
</dbReference>
<dbReference type="OrthoDB" id="3879658at2759"/>
<comment type="similarity">
    <text evidence="1 6">Belongs to the glycosyl hydrolase 43 family.</text>
</comment>
<evidence type="ECO:0000256" key="6">
    <source>
        <dbReference type="RuleBase" id="RU361187"/>
    </source>
</evidence>
<keyword evidence="7" id="KW-0732">Signal</keyword>
<gene>
    <name evidence="8" type="ORF">KVT40_006440</name>
</gene>
<evidence type="ECO:0008006" key="10">
    <source>
        <dbReference type="Google" id="ProtNLM"/>
    </source>
</evidence>
<dbReference type="GO" id="GO:0004553">
    <property type="term" value="F:hydrolase activity, hydrolyzing O-glycosyl compounds"/>
    <property type="evidence" value="ECO:0007669"/>
    <property type="project" value="InterPro"/>
</dbReference>
<keyword evidence="9" id="KW-1185">Reference proteome</keyword>